<evidence type="ECO:0000313" key="1">
    <source>
        <dbReference type="EMBL" id="OBB87725.1"/>
    </source>
</evidence>
<reference evidence="1 2" key="1">
    <citation type="submission" date="2016-06" db="EMBL/GenBank/DDBJ databases">
        <authorList>
            <person name="Kjaerup R.B."/>
            <person name="Dalgaard T.S."/>
            <person name="Juul-Madsen H.R."/>
        </authorList>
    </citation>
    <scope>NUCLEOTIDE SEQUENCE [LARGE SCALE GENOMIC DNA]</scope>
    <source>
        <strain evidence="1 2">852002-51834_SCH5396731</strain>
    </source>
</reference>
<dbReference type="AlphaFoldDB" id="A0A1A0VWP0"/>
<comment type="caution">
    <text evidence="1">The sequence shown here is derived from an EMBL/GenBank/DDBJ whole genome shotgun (WGS) entry which is preliminary data.</text>
</comment>
<proteinExistence type="predicted"/>
<accession>A0A1A0VWP0</accession>
<sequence>MAQLVRTILKSPDGFAVTVQQLTCREPGCPPVETVIAVLGAPPQRWTLHHPLTAISDEMVTRLLTDNPDGDPHDNS</sequence>
<organism evidence="1 2">
    <name type="scientific">Mycobacterium colombiense</name>
    <dbReference type="NCBI Taxonomy" id="339268"/>
    <lineage>
        <taxon>Bacteria</taxon>
        <taxon>Bacillati</taxon>
        <taxon>Actinomycetota</taxon>
        <taxon>Actinomycetes</taxon>
        <taxon>Mycobacteriales</taxon>
        <taxon>Mycobacteriaceae</taxon>
        <taxon>Mycobacterium</taxon>
        <taxon>Mycobacterium avium complex (MAC)</taxon>
    </lineage>
</organism>
<gene>
    <name evidence="1" type="ORF">A5760_25805</name>
</gene>
<dbReference type="EMBL" id="LZSX01000014">
    <property type="protein sequence ID" value="OBB87725.1"/>
    <property type="molecule type" value="Genomic_DNA"/>
</dbReference>
<name>A0A1A0VWP0_9MYCO</name>
<protein>
    <submittedName>
        <fullName evidence="1">Uncharacterized protein</fullName>
    </submittedName>
</protein>
<evidence type="ECO:0000313" key="2">
    <source>
        <dbReference type="Proteomes" id="UP000091914"/>
    </source>
</evidence>
<dbReference type="Proteomes" id="UP000091914">
    <property type="component" value="Unassembled WGS sequence"/>
</dbReference>